<keyword evidence="4" id="KW-0238">DNA-binding</keyword>
<dbReference type="PANTHER" id="PTHR32071:SF21">
    <property type="entry name" value="TRANSCRIPTIONAL REGULATORY PROTEIN FLGR"/>
    <property type="match status" value="1"/>
</dbReference>
<accession>A0ABS8D924</accession>
<evidence type="ECO:0000256" key="5">
    <source>
        <dbReference type="ARBA" id="ARBA00023163"/>
    </source>
</evidence>
<evidence type="ECO:0000256" key="3">
    <source>
        <dbReference type="ARBA" id="ARBA00023015"/>
    </source>
</evidence>
<keyword evidence="1" id="KW-0547">Nucleotide-binding</keyword>
<evidence type="ECO:0000259" key="8">
    <source>
        <dbReference type="PROSITE" id="PS50045"/>
    </source>
</evidence>
<dbReference type="Pfam" id="PF25601">
    <property type="entry name" value="AAA_lid_14"/>
    <property type="match status" value="1"/>
</dbReference>
<dbReference type="SMART" id="SM00448">
    <property type="entry name" value="REC"/>
    <property type="match status" value="1"/>
</dbReference>
<dbReference type="SUPFAM" id="SSF46689">
    <property type="entry name" value="Homeodomain-like"/>
    <property type="match status" value="1"/>
</dbReference>
<feature type="domain" description="Response regulatory" evidence="9">
    <location>
        <begin position="5"/>
        <end position="119"/>
    </location>
</feature>
<sequence>MARLPVLVVEDDASLREALVDTLELAGFDTVTASDGAAALQVLAKTDVCMVVSDVAMQPMDGNQLLREVKIRWPHLPVLLMTAYGVIEHAVASMQAGAAFYLPKPFEPEALIEQVTRFALSRLPGDDDAVIAEAAESKQLLQLAERVAPKDATVLITGESGTGKEVLARFIHRHSQRSNKPFVAINCAAIPENLLEATLFGHEKGAFTGASQTHIGKFEQAQGGTIFLDEIAEMPLALQSKLLRVLQEKEVERVGGQKPISLNVRVLTATNRDLALWVKEGKFREDLFYRLNVFPLQIPALRQRKADIVPLAKNAISRYGEGQTLHLTDSAAKALAYYDWPGNIRELENVIQRAVILCNGQQITHEDLMINVDGLNLSDISVASQSAEADSSVNNTSQLETSPSPVSTTDNMKELERKHILDTLSSVAGVRKLAAEKLGMSERTLRYKLAQYREEGWLADDA</sequence>
<dbReference type="InterPro" id="IPR025662">
    <property type="entry name" value="Sigma_54_int_dom_ATP-bd_1"/>
</dbReference>
<dbReference type="PROSITE" id="PS00688">
    <property type="entry name" value="SIGMA54_INTERACT_3"/>
    <property type="match status" value="1"/>
</dbReference>
<dbReference type="Proteomes" id="UP001165395">
    <property type="component" value="Unassembled WGS sequence"/>
</dbReference>
<keyword evidence="11" id="KW-1185">Reference proteome</keyword>
<dbReference type="SMART" id="SM00382">
    <property type="entry name" value="AAA"/>
    <property type="match status" value="1"/>
</dbReference>
<keyword evidence="2" id="KW-0067">ATP-binding</keyword>
<feature type="region of interest" description="Disordered" evidence="7">
    <location>
        <begin position="388"/>
        <end position="411"/>
    </location>
</feature>
<reference evidence="10" key="1">
    <citation type="submission" date="2021-10" db="EMBL/GenBank/DDBJ databases">
        <title>The complete genome sequence of Leeia sp. TBRC 13508.</title>
        <authorList>
            <person name="Charoenyingcharoen P."/>
            <person name="Yukphan P."/>
        </authorList>
    </citation>
    <scope>NUCLEOTIDE SEQUENCE</scope>
    <source>
        <strain evidence="10">TBRC 13508</strain>
    </source>
</reference>
<dbReference type="CDD" id="cd00009">
    <property type="entry name" value="AAA"/>
    <property type="match status" value="1"/>
</dbReference>
<dbReference type="InterPro" id="IPR009057">
    <property type="entry name" value="Homeodomain-like_sf"/>
</dbReference>
<organism evidence="10 11">
    <name type="scientific">Leeia speluncae</name>
    <dbReference type="NCBI Taxonomy" id="2884804"/>
    <lineage>
        <taxon>Bacteria</taxon>
        <taxon>Pseudomonadati</taxon>
        <taxon>Pseudomonadota</taxon>
        <taxon>Betaproteobacteria</taxon>
        <taxon>Neisseriales</taxon>
        <taxon>Leeiaceae</taxon>
        <taxon>Leeia</taxon>
    </lineage>
</organism>
<evidence type="ECO:0000313" key="10">
    <source>
        <dbReference type="EMBL" id="MCB6184695.1"/>
    </source>
</evidence>
<dbReference type="EMBL" id="JAJBZT010000008">
    <property type="protein sequence ID" value="MCB6184695.1"/>
    <property type="molecule type" value="Genomic_DNA"/>
</dbReference>
<dbReference type="Gene3D" id="3.40.50.300">
    <property type="entry name" value="P-loop containing nucleotide triphosphate hydrolases"/>
    <property type="match status" value="1"/>
</dbReference>
<proteinExistence type="predicted"/>
<evidence type="ECO:0000256" key="4">
    <source>
        <dbReference type="ARBA" id="ARBA00023125"/>
    </source>
</evidence>
<dbReference type="InterPro" id="IPR025943">
    <property type="entry name" value="Sigma_54_int_dom_ATP-bd_2"/>
</dbReference>
<dbReference type="InterPro" id="IPR002078">
    <property type="entry name" value="Sigma_54_int"/>
</dbReference>
<dbReference type="InterPro" id="IPR003593">
    <property type="entry name" value="AAA+_ATPase"/>
</dbReference>
<dbReference type="InterPro" id="IPR025944">
    <property type="entry name" value="Sigma_54_int_dom_CS"/>
</dbReference>
<evidence type="ECO:0000256" key="2">
    <source>
        <dbReference type="ARBA" id="ARBA00022840"/>
    </source>
</evidence>
<dbReference type="Pfam" id="PF00072">
    <property type="entry name" value="Response_reg"/>
    <property type="match status" value="1"/>
</dbReference>
<dbReference type="Gene3D" id="1.10.10.60">
    <property type="entry name" value="Homeodomain-like"/>
    <property type="match status" value="1"/>
</dbReference>
<comment type="caution">
    <text evidence="10">The sequence shown here is derived from an EMBL/GenBank/DDBJ whole genome shotgun (WGS) entry which is preliminary data.</text>
</comment>
<dbReference type="InterPro" id="IPR001789">
    <property type="entry name" value="Sig_transdc_resp-reg_receiver"/>
</dbReference>
<dbReference type="Pfam" id="PF02954">
    <property type="entry name" value="HTH_8"/>
    <property type="match status" value="1"/>
</dbReference>
<gene>
    <name evidence="10" type="ORF">LIN78_14195</name>
</gene>
<dbReference type="SUPFAM" id="SSF52172">
    <property type="entry name" value="CheY-like"/>
    <property type="match status" value="1"/>
</dbReference>
<dbReference type="PROSITE" id="PS00675">
    <property type="entry name" value="SIGMA54_INTERACT_1"/>
    <property type="match status" value="1"/>
</dbReference>
<dbReference type="InterPro" id="IPR058031">
    <property type="entry name" value="AAA_lid_NorR"/>
</dbReference>
<dbReference type="InterPro" id="IPR002197">
    <property type="entry name" value="HTH_Fis"/>
</dbReference>
<keyword evidence="6" id="KW-0597">Phosphoprotein</keyword>
<dbReference type="PROSITE" id="PS00676">
    <property type="entry name" value="SIGMA54_INTERACT_2"/>
    <property type="match status" value="1"/>
</dbReference>
<feature type="compositionally biased region" description="Polar residues" evidence="7">
    <location>
        <begin position="388"/>
        <end position="410"/>
    </location>
</feature>
<dbReference type="PANTHER" id="PTHR32071">
    <property type="entry name" value="TRANSCRIPTIONAL REGULATORY PROTEIN"/>
    <property type="match status" value="1"/>
</dbReference>
<keyword evidence="5" id="KW-0804">Transcription</keyword>
<evidence type="ECO:0000256" key="6">
    <source>
        <dbReference type="PROSITE-ProRule" id="PRU00169"/>
    </source>
</evidence>
<evidence type="ECO:0000256" key="1">
    <source>
        <dbReference type="ARBA" id="ARBA00022741"/>
    </source>
</evidence>
<evidence type="ECO:0000313" key="11">
    <source>
        <dbReference type="Proteomes" id="UP001165395"/>
    </source>
</evidence>
<dbReference type="PROSITE" id="PS50110">
    <property type="entry name" value="RESPONSE_REGULATORY"/>
    <property type="match status" value="1"/>
</dbReference>
<evidence type="ECO:0000259" key="9">
    <source>
        <dbReference type="PROSITE" id="PS50110"/>
    </source>
</evidence>
<keyword evidence="3" id="KW-0805">Transcription regulation</keyword>
<dbReference type="RefSeq" id="WP_227181504.1">
    <property type="nucleotide sequence ID" value="NZ_JAJBZT010000008.1"/>
</dbReference>
<protein>
    <submittedName>
        <fullName evidence="10">Sigma-54 dependent transcriptional regulator</fullName>
    </submittedName>
</protein>
<dbReference type="Gene3D" id="3.40.50.2300">
    <property type="match status" value="1"/>
</dbReference>
<feature type="modified residue" description="4-aspartylphosphate" evidence="6">
    <location>
        <position position="54"/>
    </location>
</feature>
<dbReference type="InterPro" id="IPR027417">
    <property type="entry name" value="P-loop_NTPase"/>
</dbReference>
<dbReference type="Gene3D" id="1.10.8.60">
    <property type="match status" value="1"/>
</dbReference>
<dbReference type="PROSITE" id="PS50045">
    <property type="entry name" value="SIGMA54_INTERACT_4"/>
    <property type="match status" value="1"/>
</dbReference>
<feature type="domain" description="Sigma-54 factor interaction" evidence="8">
    <location>
        <begin position="130"/>
        <end position="356"/>
    </location>
</feature>
<dbReference type="Pfam" id="PF00158">
    <property type="entry name" value="Sigma54_activat"/>
    <property type="match status" value="1"/>
</dbReference>
<evidence type="ECO:0000256" key="7">
    <source>
        <dbReference type="SAM" id="MobiDB-lite"/>
    </source>
</evidence>
<dbReference type="InterPro" id="IPR011006">
    <property type="entry name" value="CheY-like_superfamily"/>
</dbReference>
<name>A0ABS8D924_9NEIS</name>
<dbReference type="SUPFAM" id="SSF52540">
    <property type="entry name" value="P-loop containing nucleoside triphosphate hydrolases"/>
    <property type="match status" value="1"/>
</dbReference>